<dbReference type="AlphaFoldDB" id="A0A0F8VWI8"/>
<dbReference type="PANTHER" id="PTHR45625:SF4">
    <property type="entry name" value="PEPTIDYLPROLYL ISOMERASE DOMAIN AND WD REPEAT-CONTAINING PROTEIN 1"/>
    <property type="match status" value="1"/>
</dbReference>
<comment type="caution">
    <text evidence="5">The sequence shown here is derived from an EMBL/GenBank/DDBJ whole genome shotgun (WGS) entry which is preliminary data.</text>
</comment>
<keyword evidence="3" id="KW-0413">Isomerase</keyword>
<evidence type="ECO:0000313" key="5">
    <source>
        <dbReference type="EMBL" id="KKK48677.1"/>
    </source>
</evidence>
<sequence length="231" mass="24144">MVFIVVMIASMAAVGLGSGLGGTGGSGGAPIVDESPVPDETPTGLITFQAPEKTIDTSKSYVAAIKTDKGDIVIALSPDAPQAANSFAFLAGHNYYDGLEFFWVLPGFDVQAGDPTCEATGDYSCAGTGDPGYDLPREGDSTQTDKWSVIAPVTSQESDRVHGSQFVIALTPEGDFEGSVIGEVIEGQEILESLEQRTPCFGSRPSDANPCQTEEELPPALIIEDVIVRPA</sequence>
<dbReference type="PANTHER" id="PTHR45625">
    <property type="entry name" value="PEPTIDYL-PROLYL CIS-TRANS ISOMERASE-RELATED"/>
    <property type="match status" value="1"/>
</dbReference>
<protein>
    <recommendedName>
        <fullName evidence="1">peptidylprolyl isomerase</fullName>
        <ecNumber evidence="1">5.2.1.8</ecNumber>
    </recommendedName>
</protein>
<dbReference type="EC" id="5.2.1.8" evidence="1"/>
<evidence type="ECO:0000259" key="4">
    <source>
        <dbReference type="PROSITE" id="PS50072"/>
    </source>
</evidence>
<proteinExistence type="predicted"/>
<dbReference type="EMBL" id="LAZR01068946">
    <property type="protein sequence ID" value="KKK48677.1"/>
    <property type="molecule type" value="Genomic_DNA"/>
</dbReference>
<gene>
    <name evidence="5" type="ORF">LCGC14_3142720</name>
</gene>
<organism evidence="5">
    <name type="scientific">marine sediment metagenome</name>
    <dbReference type="NCBI Taxonomy" id="412755"/>
    <lineage>
        <taxon>unclassified sequences</taxon>
        <taxon>metagenomes</taxon>
        <taxon>ecological metagenomes</taxon>
    </lineage>
</organism>
<accession>A0A0F8VWI8</accession>
<dbReference type="Pfam" id="PF00160">
    <property type="entry name" value="Pro_isomerase"/>
    <property type="match status" value="1"/>
</dbReference>
<evidence type="ECO:0000256" key="1">
    <source>
        <dbReference type="ARBA" id="ARBA00013194"/>
    </source>
</evidence>
<evidence type="ECO:0000256" key="2">
    <source>
        <dbReference type="ARBA" id="ARBA00023110"/>
    </source>
</evidence>
<dbReference type="InterPro" id="IPR029000">
    <property type="entry name" value="Cyclophilin-like_dom_sf"/>
</dbReference>
<dbReference type="InterPro" id="IPR044666">
    <property type="entry name" value="Cyclophilin_A-like"/>
</dbReference>
<dbReference type="InterPro" id="IPR002130">
    <property type="entry name" value="Cyclophilin-type_PPIase_dom"/>
</dbReference>
<feature type="domain" description="PPIase cyclophilin-type" evidence="4">
    <location>
        <begin position="70"/>
        <end position="205"/>
    </location>
</feature>
<evidence type="ECO:0000256" key="3">
    <source>
        <dbReference type="ARBA" id="ARBA00023235"/>
    </source>
</evidence>
<dbReference type="PROSITE" id="PS50072">
    <property type="entry name" value="CSA_PPIASE_2"/>
    <property type="match status" value="1"/>
</dbReference>
<name>A0A0F8VWI8_9ZZZZ</name>
<dbReference type="SUPFAM" id="SSF50891">
    <property type="entry name" value="Cyclophilin-like"/>
    <property type="match status" value="1"/>
</dbReference>
<reference evidence="5" key="1">
    <citation type="journal article" date="2015" name="Nature">
        <title>Complex archaea that bridge the gap between prokaryotes and eukaryotes.</title>
        <authorList>
            <person name="Spang A."/>
            <person name="Saw J.H."/>
            <person name="Jorgensen S.L."/>
            <person name="Zaremba-Niedzwiedzka K."/>
            <person name="Martijn J."/>
            <person name="Lind A.E."/>
            <person name="van Eijk R."/>
            <person name="Schleper C."/>
            <person name="Guy L."/>
            <person name="Ettema T.J."/>
        </authorList>
    </citation>
    <scope>NUCLEOTIDE SEQUENCE</scope>
</reference>
<keyword evidence="2" id="KW-0697">Rotamase</keyword>
<dbReference type="GO" id="GO:0003755">
    <property type="term" value="F:peptidyl-prolyl cis-trans isomerase activity"/>
    <property type="evidence" value="ECO:0007669"/>
    <property type="project" value="UniProtKB-KW"/>
</dbReference>
<dbReference type="Gene3D" id="2.40.100.10">
    <property type="entry name" value="Cyclophilin-like"/>
    <property type="match status" value="1"/>
</dbReference>